<dbReference type="OrthoDB" id="278329at2759"/>
<keyword evidence="9" id="KW-1185">Reference proteome</keyword>
<evidence type="ECO:0000256" key="2">
    <source>
        <dbReference type="ARBA" id="ARBA00006020"/>
    </source>
</evidence>
<comment type="subunit">
    <text evidence="6">Interacts with the iron-sulfur protein subunit within the SDH catalytic dimer.</text>
</comment>
<dbReference type="GO" id="GO:0005759">
    <property type="term" value="C:mitochondrial matrix"/>
    <property type="evidence" value="ECO:0007669"/>
    <property type="project" value="UniProtKB-SubCell"/>
</dbReference>
<dbReference type="PANTHER" id="PTHR13137:SF6">
    <property type="entry name" value="SUCCINATE DEHYDROGENASE ASSEMBLY FACTOR 3, MITOCHONDRIAL"/>
    <property type="match status" value="1"/>
</dbReference>
<proteinExistence type="inferred from homology"/>
<dbReference type="AlphaFoldDB" id="A0A1R1PVL8"/>
<comment type="similarity">
    <text evidence="2 6">Belongs to the complex I LYR family. SDHAF3 subfamily.</text>
</comment>
<evidence type="ECO:0000256" key="7">
    <source>
        <dbReference type="SAM" id="MobiDB-lite"/>
    </source>
</evidence>
<protein>
    <recommendedName>
        <fullName evidence="6">Succinate dehydrogenase assembly factor 3</fullName>
        <shortName evidence="6">SDH assembly factor 3</shortName>
        <shortName evidence="6">SDHAF3</shortName>
    </recommendedName>
</protein>
<dbReference type="PANTHER" id="PTHR13137">
    <property type="entry name" value="DC11 ACN9 HOMOLOG"/>
    <property type="match status" value="1"/>
</dbReference>
<evidence type="ECO:0000256" key="1">
    <source>
        <dbReference type="ARBA" id="ARBA00004305"/>
    </source>
</evidence>
<gene>
    <name evidence="8" type="ORF">AX774_g1459</name>
</gene>
<evidence type="ECO:0000256" key="6">
    <source>
        <dbReference type="RuleBase" id="RU368039"/>
    </source>
</evidence>
<accession>A0A1R1PVL8</accession>
<evidence type="ECO:0000256" key="3">
    <source>
        <dbReference type="ARBA" id="ARBA00022946"/>
    </source>
</evidence>
<comment type="function">
    <text evidence="6">Plays an essential role in the assembly of succinate dehydrogenase (SDH), an enzyme complex (also referred to as respiratory complex II) that is a component of both the tricarboxylic acid (TCA) cycle and the mitochondrial electron transport chain, and which couples the oxidation of succinate to fumarate with the reduction of ubiquinone (coenzyme Q) to ubiquinol. Promotes maturation of the iron-sulfur protein subunit of the SDH catalytic dimer, protecting it from the deleterious effects of oxidants. May act together with SDHAF1.</text>
</comment>
<evidence type="ECO:0000256" key="5">
    <source>
        <dbReference type="ARBA" id="ARBA00023186"/>
    </source>
</evidence>
<keyword evidence="4 6" id="KW-0496">Mitochondrion</keyword>
<name>A0A1R1PVL8_ZANCU</name>
<evidence type="ECO:0000256" key="4">
    <source>
        <dbReference type="ARBA" id="ARBA00023128"/>
    </source>
</evidence>
<dbReference type="GO" id="GO:0034553">
    <property type="term" value="P:mitochondrial respiratory chain complex II assembly"/>
    <property type="evidence" value="ECO:0007669"/>
    <property type="project" value="UniProtKB-UniRule"/>
</dbReference>
<reference evidence="9" key="1">
    <citation type="submission" date="2017-01" db="EMBL/GenBank/DDBJ databases">
        <authorList>
            <person name="Wang Y."/>
            <person name="White M."/>
            <person name="Kvist S."/>
            <person name="Moncalvo J.-M."/>
        </authorList>
    </citation>
    <scope>NUCLEOTIDE SEQUENCE [LARGE SCALE GENOMIC DNA]</scope>
    <source>
        <strain evidence="9">COL-18-3</strain>
    </source>
</reference>
<dbReference type="EMBL" id="LSSK01000121">
    <property type="protein sequence ID" value="OMH85010.1"/>
    <property type="molecule type" value="Genomic_DNA"/>
</dbReference>
<feature type="region of interest" description="Disordered" evidence="7">
    <location>
        <begin position="72"/>
        <end position="91"/>
    </location>
</feature>
<keyword evidence="5 6" id="KW-0143">Chaperone</keyword>
<dbReference type="GO" id="GO:0005758">
    <property type="term" value="C:mitochondrial intermembrane space"/>
    <property type="evidence" value="ECO:0007669"/>
    <property type="project" value="TreeGrafter"/>
</dbReference>
<evidence type="ECO:0000313" key="9">
    <source>
        <dbReference type="Proteomes" id="UP000188320"/>
    </source>
</evidence>
<comment type="subcellular location">
    <subcellularLocation>
        <location evidence="1 6">Mitochondrion matrix</location>
    </subcellularLocation>
</comment>
<organism evidence="8 9">
    <name type="scientific">Zancudomyces culisetae</name>
    <name type="common">Gut fungus</name>
    <name type="synonym">Smittium culisetae</name>
    <dbReference type="NCBI Taxonomy" id="1213189"/>
    <lineage>
        <taxon>Eukaryota</taxon>
        <taxon>Fungi</taxon>
        <taxon>Fungi incertae sedis</taxon>
        <taxon>Zoopagomycota</taxon>
        <taxon>Kickxellomycotina</taxon>
        <taxon>Harpellomycetes</taxon>
        <taxon>Harpellales</taxon>
        <taxon>Legeriomycetaceae</taxon>
        <taxon>Zancudomyces</taxon>
    </lineage>
</organism>
<dbReference type="InterPro" id="IPR008381">
    <property type="entry name" value="SDHAF3/Sdh7"/>
</dbReference>
<dbReference type="CDD" id="cd20270">
    <property type="entry name" value="Complex1_LYR_SDHAF3_LYRM10"/>
    <property type="match status" value="1"/>
</dbReference>
<comment type="caution">
    <text evidence="8">The sequence shown here is derived from an EMBL/GenBank/DDBJ whole genome shotgun (WGS) entry which is preliminary data.</text>
</comment>
<evidence type="ECO:0000313" key="8">
    <source>
        <dbReference type="EMBL" id="OMH85010.1"/>
    </source>
</evidence>
<dbReference type="GO" id="GO:0006105">
    <property type="term" value="P:succinate metabolic process"/>
    <property type="evidence" value="ECO:0007669"/>
    <property type="project" value="TreeGrafter"/>
</dbReference>
<dbReference type="Proteomes" id="UP000188320">
    <property type="component" value="Unassembled WGS sequence"/>
</dbReference>
<dbReference type="Pfam" id="PF13233">
    <property type="entry name" value="Complex1_LYR_2"/>
    <property type="match status" value="1"/>
</dbReference>
<sequence length="130" mass="14838">MNSPLKLYRQILRAHRLLPNEFRLIGDMYVKQEFRLFKAVTNPDQLSAFNTEWNTYLKTLYLQLGAETQSQHGETASFSDKSDTLGSANQGSLKLGKNLDDEIIQTISHDRAEQLLELNEAVSSVYKNSE</sequence>
<keyword evidence="3" id="KW-0809">Transit peptide</keyword>